<proteinExistence type="predicted"/>
<dbReference type="EMBL" id="BK016071">
    <property type="protein sequence ID" value="DAF92743.1"/>
    <property type="molecule type" value="Genomic_DNA"/>
</dbReference>
<sequence length="32" mass="3828">MYKCHYLRVTYTLFVIIRGLLNVINNSKRVKA</sequence>
<evidence type="ECO:0000313" key="1">
    <source>
        <dbReference type="EMBL" id="DAF92743.1"/>
    </source>
</evidence>
<name>A0A8S5UE12_9CAUD</name>
<reference evidence="1" key="1">
    <citation type="journal article" date="2021" name="Proc. Natl. Acad. Sci. U.S.A.">
        <title>A Catalog of Tens of Thousands of Viruses from Human Metagenomes Reveals Hidden Associations with Chronic Diseases.</title>
        <authorList>
            <person name="Tisza M.J."/>
            <person name="Buck C.B."/>
        </authorList>
    </citation>
    <scope>NUCLEOTIDE SEQUENCE</scope>
    <source>
        <strain evidence="1">CtGQT3</strain>
    </source>
</reference>
<protein>
    <submittedName>
        <fullName evidence="1">Uncharacterized protein</fullName>
    </submittedName>
</protein>
<organism evidence="1">
    <name type="scientific">Siphoviridae sp. ctGQT3</name>
    <dbReference type="NCBI Taxonomy" id="2825412"/>
    <lineage>
        <taxon>Viruses</taxon>
        <taxon>Duplodnaviria</taxon>
        <taxon>Heunggongvirae</taxon>
        <taxon>Uroviricota</taxon>
        <taxon>Caudoviricetes</taxon>
    </lineage>
</organism>
<accession>A0A8S5UE12</accession>